<proteinExistence type="predicted"/>
<dbReference type="Gene3D" id="3.15.10.10">
    <property type="entry name" value="Bactericidal permeability-increasing protein, domain 1"/>
    <property type="match status" value="1"/>
</dbReference>
<dbReference type="EMBL" id="JALJOT010000001">
    <property type="protein sequence ID" value="KAK9918561.1"/>
    <property type="molecule type" value="Genomic_DNA"/>
</dbReference>
<dbReference type="InterPro" id="IPR017943">
    <property type="entry name" value="Bactericidal_perm-incr_a/b_dom"/>
</dbReference>
<dbReference type="Pfam" id="PF02886">
    <property type="entry name" value="LBP_BPI_CETP_C"/>
    <property type="match status" value="1"/>
</dbReference>
<sequence>MVQLVRDHLSKTFLGSLETYADVPVLGQFQVNLDDIQLEDLDLSEANTGLALSANGAFLLTVDNLRTNVNAKFAYQRMAFPQFGGNGRVQVTAVGGHARLEIRVANDGAGRPMVTAVDAAELWFVGVRVSVSDTELAWLYNLITNLAAGPIQDAITQEVASQVTQKVPQLANGFLAGIPRTIDVKGLELNISLAGDPVITQDSLIVRDWGRFQNPNGQSSGPWKECPYKRTVSSDILSTNGLSNNTDPMIIGLVDQSIANCFTWVLYERGELTRYFEGDDVPGYALYTATWGLIVPHLAEAYPGNRKMGMQVSIAAPPNTSIDASRGVVTFGNLTLAFHLAPDDTEAGALWTEESSRGQMPDEAAAEELLAAAQQLLAASSAGAAQPRASSVQGQSAARRLAEEEVGEERGAHLFTVGISGEIVASRLQLEPDVPDRPASYRLGITMELNLDSLRTQVLASDVGEVNQARLQLLFSLVGFLVQQEINDSVLKDGFPLPDIPHVGFIDPDLTFVQHAVKLAANVKYQP</sequence>
<evidence type="ECO:0000313" key="3">
    <source>
        <dbReference type="Proteomes" id="UP001491310"/>
    </source>
</evidence>
<accession>A0ABR2Z4B2</accession>
<dbReference type="Gene3D" id="3.15.20.10">
    <property type="entry name" value="Bactericidal permeability-increasing protein, domain 2"/>
    <property type="match status" value="2"/>
</dbReference>
<keyword evidence="3" id="KW-1185">Reference proteome</keyword>
<dbReference type="SUPFAM" id="SSF55394">
    <property type="entry name" value="Bactericidal permeability-increasing protein, BPI"/>
    <property type="match status" value="3"/>
</dbReference>
<evidence type="ECO:0000259" key="1">
    <source>
        <dbReference type="SMART" id="SM00329"/>
    </source>
</evidence>
<dbReference type="PANTHER" id="PTHR10504">
    <property type="entry name" value="BACTERICIDAL PERMEABILITY-INCREASING BPI PROTEIN-RELATED"/>
    <property type="match status" value="1"/>
</dbReference>
<gene>
    <name evidence="2" type="ORF">WJX75_004979</name>
</gene>
<comment type="caution">
    <text evidence="2">The sequence shown here is derived from an EMBL/GenBank/DDBJ whole genome shotgun (WGS) entry which is preliminary data.</text>
</comment>
<name>A0ABR2Z4B2_9CHLO</name>
<protein>
    <recommendedName>
        <fullName evidence="1">Lipid-binding serum glycoprotein C-terminal domain-containing protein</fullName>
    </recommendedName>
</protein>
<dbReference type="InterPro" id="IPR032942">
    <property type="entry name" value="BPI/LBP/Plunc"/>
</dbReference>
<dbReference type="SMART" id="SM00329">
    <property type="entry name" value="BPI2"/>
    <property type="match status" value="1"/>
</dbReference>
<dbReference type="InterPro" id="IPR001124">
    <property type="entry name" value="Lipid-bd_serum_glycop_C"/>
</dbReference>
<feature type="domain" description="Lipid-binding serum glycoprotein C-terminal" evidence="1">
    <location>
        <begin position="244"/>
        <end position="521"/>
    </location>
</feature>
<organism evidence="2 3">
    <name type="scientific">Coccomyxa subellipsoidea</name>
    <dbReference type="NCBI Taxonomy" id="248742"/>
    <lineage>
        <taxon>Eukaryota</taxon>
        <taxon>Viridiplantae</taxon>
        <taxon>Chlorophyta</taxon>
        <taxon>core chlorophytes</taxon>
        <taxon>Trebouxiophyceae</taxon>
        <taxon>Trebouxiophyceae incertae sedis</taxon>
        <taxon>Coccomyxaceae</taxon>
        <taxon>Coccomyxa</taxon>
    </lineage>
</organism>
<reference evidence="2 3" key="1">
    <citation type="journal article" date="2024" name="Nat. Commun.">
        <title>Phylogenomics reveals the evolutionary origins of lichenization in chlorophyte algae.</title>
        <authorList>
            <person name="Puginier C."/>
            <person name="Libourel C."/>
            <person name="Otte J."/>
            <person name="Skaloud P."/>
            <person name="Haon M."/>
            <person name="Grisel S."/>
            <person name="Petersen M."/>
            <person name="Berrin J.G."/>
            <person name="Delaux P.M."/>
            <person name="Dal Grande F."/>
            <person name="Keller J."/>
        </authorList>
    </citation>
    <scope>NUCLEOTIDE SEQUENCE [LARGE SCALE GENOMIC DNA]</scope>
    <source>
        <strain evidence="2 3">SAG 216-7</strain>
    </source>
</reference>
<evidence type="ECO:0000313" key="2">
    <source>
        <dbReference type="EMBL" id="KAK9918561.1"/>
    </source>
</evidence>
<dbReference type="Proteomes" id="UP001491310">
    <property type="component" value="Unassembled WGS sequence"/>
</dbReference>
<dbReference type="PANTHER" id="PTHR10504:SF131">
    <property type="entry name" value="BPI2 DOMAIN-CONTAINING PROTEIN"/>
    <property type="match status" value="1"/>
</dbReference>